<organism evidence="4 5">
    <name type="scientific">Eutypa lata (strain UCR-EL1)</name>
    <name type="common">Grapevine dieback disease fungus</name>
    <name type="synonym">Eutypa armeniacae</name>
    <dbReference type="NCBI Taxonomy" id="1287681"/>
    <lineage>
        <taxon>Eukaryota</taxon>
        <taxon>Fungi</taxon>
        <taxon>Dikarya</taxon>
        <taxon>Ascomycota</taxon>
        <taxon>Pezizomycotina</taxon>
        <taxon>Sordariomycetes</taxon>
        <taxon>Xylariomycetidae</taxon>
        <taxon>Xylariales</taxon>
        <taxon>Diatrypaceae</taxon>
        <taxon>Eutypa</taxon>
    </lineage>
</organism>
<evidence type="ECO:0000313" key="5">
    <source>
        <dbReference type="Proteomes" id="UP000012174"/>
    </source>
</evidence>
<evidence type="ECO:0000256" key="1">
    <source>
        <dbReference type="PROSITE-ProRule" id="PRU00175"/>
    </source>
</evidence>
<feature type="domain" description="RING-type" evidence="3">
    <location>
        <begin position="130"/>
        <end position="181"/>
    </location>
</feature>
<dbReference type="HOGENOM" id="CLU_966545_0_0_1"/>
<dbReference type="Proteomes" id="UP000012174">
    <property type="component" value="Unassembled WGS sequence"/>
</dbReference>
<sequence>MLSITTKIVAKNGSILGKIPKKSKTKMSRSSDRTYSQSQSFAGYSGVSPRASTSRVTIQSSSARQGTGNGDAGGSADFRIVVPEGEAFFPTPKVTFLIDEPKDLICQICQSVILDMASSECSSSSSCSDCSACASEKGENRGRDKEKNEKAQPAILPCGHVGCYNCLTEWLTVHRACPFCRKVMRHKDCRHTVEPRVITHDTVHALPRTTAEGGTIGHKCRECRVEDSQAKALNTWEELAEDLRRARRQAKERGTEEAAKALKDAEKAFETAPSRAMLDKVIRVDASW</sequence>
<dbReference type="InterPro" id="IPR001841">
    <property type="entry name" value="Znf_RING"/>
</dbReference>
<keyword evidence="1" id="KW-0479">Metal-binding</keyword>
<evidence type="ECO:0000313" key="4">
    <source>
        <dbReference type="EMBL" id="EMR69327.1"/>
    </source>
</evidence>
<evidence type="ECO:0000256" key="2">
    <source>
        <dbReference type="SAM" id="MobiDB-lite"/>
    </source>
</evidence>
<name>M7SYD6_EUTLA</name>
<dbReference type="PANTHER" id="PTHR15315">
    <property type="entry name" value="RING FINGER PROTEIN 41, 151"/>
    <property type="match status" value="1"/>
</dbReference>
<dbReference type="KEGG" id="ela:UCREL1_3647"/>
<evidence type="ECO:0000259" key="3">
    <source>
        <dbReference type="PROSITE" id="PS50089"/>
    </source>
</evidence>
<dbReference type="GO" id="GO:0008270">
    <property type="term" value="F:zinc ion binding"/>
    <property type="evidence" value="ECO:0007669"/>
    <property type="project" value="UniProtKB-KW"/>
</dbReference>
<dbReference type="Pfam" id="PF13639">
    <property type="entry name" value="zf-RING_2"/>
    <property type="match status" value="1"/>
</dbReference>
<dbReference type="EMBL" id="KB706098">
    <property type="protein sequence ID" value="EMR69327.1"/>
    <property type="molecule type" value="Genomic_DNA"/>
</dbReference>
<dbReference type="SUPFAM" id="SSF57850">
    <property type="entry name" value="RING/U-box"/>
    <property type="match status" value="1"/>
</dbReference>
<dbReference type="STRING" id="1287681.M7SYD6"/>
<keyword evidence="1" id="KW-0863">Zinc-finger</keyword>
<proteinExistence type="predicted"/>
<dbReference type="Gene3D" id="3.30.40.10">
    <property type="entry name" value="Zinc/RING finger domain, C3HC4 (zinc finger)"/>
    <property type="match status" value="1"/>
</dbReference>
<feature type="compositionally biased region" description="Polar residues" evidence="2">
    <location>
        <begin position="33"/>
        <end position="42"/>
    </location>
</feature>
<dbReference type="eggNOG" id="ENOG502RF5R">
    <property type="taxonomic scope" value="Eukaryota"/>
</dbReference>
<accession>M7SYD6</accession>
<feature type="compositionally biased region" description="Polar residues" evidence="2">
    <location>
        <begin position="50"/>
        <end position="66"/>
    </location>
</feature>
<dbReference type="AlphaFoldDB" id="M7SYD6"/>
<gene>
    <name evidence="4" type="ORF">UCREL1_3647</name>
</gene>
<dbReference type="PROSITE" id="PS50089">
    <property type="entry name" value="ZF_RING_2"/>
    <property type="match status" value="1"/>
</dbReference>
<keyword evidence="1" id="KW-0862">Zinc</keyword>
<reference evidence="5" key="1">
    <citation type="journal article" date="2013" name="Genome Announc.">
        <title>Draft genome sequence of the grapevine dieback fungus Eutypa lata UCR-EL1.</title>
        <authorList>
            <person name="Blanco-Ulate B."/>
            <person name="Rolshausen P.E."/>
            <person name="Cantu D."/>
        </authorList>
    </citation>
    <scope>NUCLEOTIDE SEQUENCE [LARGE SCALE GENOMIC DNA]</scope>
    <source>
        <strain evidence="5">UCR-EL1</strain>
    </source>
</reference>
<keyword evidence="5" id="KW-1185">Reference proteome</keyword>
<dbReference type="OrthoDB" id="8062037at2759"/>
<dbReference type="PANTHER" id="PTHR15315:SF26">
    <property type="entry name" value="E3 UBIQUITIN-PROTEIN LIGASE NRDP1"/>
    <property type="match status" value="1"/>
</dbReference>
<feature type="region of interest" description="Disordered" evidence="2">
    <location>
        <begin position="20"/>
        <end position="76"/>
    </location>
</feature>
<dbReference type="SMART" id="SM00184">
    <property type="entry name" value="RING"/>
    <property type="match status" value="1"/>
</dbReference>
<protein>
    <submittedName>
        <fullName evidence="4">Putative ring finger protein</fullName>
    </submittedName>
</protein>
<dbReference type="InterPro" id="IPR013083">
    <property type="entry name" value="Znf_RING/FYVE/PHD"/>
</dbReference>